<gene>
    <name evidence="1" type="ORF">TNIN_491331</name>
</gene>
<sequence>MRMNLNENPPINQTGEPPCPLSLEGHLQRRQQSSRLSFCLEWKHSLNETLHFCVCGEEGTVPIVTGRKQSSGGTSYSIRAGRKCEFCAFFLYLSVLLCIR</sequence>
<dbReference type="Proteomes" id="UP000886998">
    <property type="component" value="Unassembled WGS sequence"/>
</dbReference>
<reference evidence="1" key="1">
    <citation type="submission" date="2020-08" db="EMBL/GenBank/DDBJ databases">
        <title>Multicomponent nature underlies the extraordinary mechanical properties of spider dragline silk.</title>
        <authorList>
            <person name="Kono N."/>
            <person name="Nakamura H."/>
            <person name="Mori M."/>
            <person name="Yoshida Y."/>
            <person name="Ohtoshi R."/>
            <person name="Malay A.D."/>
            <person name="Moran D.A.P."/>
            <person name="Tomita M."/>
            <person name="Numata K."/>
            <person name="Arakawa K."/>
        </authorList>
    </citation>
    <scope>NUCLEOTIDE SEQUENCE</scope>
</reference>
<dbReference type="AlphaFoldDB" id="A0A8X6YIH9"/>
<protein>
    <submittedName>
        <fullName evidence="1">Uncharacterized protein</fullName>
    </submittedName>
</protein>
<proteinExistence type="predicted"/>
<evidence type="ECO:0000313" key="1">
    <source>
        <dbReference type="EMBL" id="GFY72968.1"/>
    </source>
</evidence>
<accession>A0A8X6YIH9</accession>
<comment type="caution">
    <text evidence="1">The sequence shown here is derived from an EMBL/GenBank/DDBJ whole genome shotgun (WGS) entry which is preliminary data.</text>
</comment>
<dbReference type="EMBL" id="BMAV01019750">
    <property type="protein sequence ID" value="GFY72968.1"/>
    <property type="molecule type" value="Genomic_DNA"/>
</dbReference>
<organism evidence="1 2">
    <name type="scientific">Trichonephila inaurata madagascariensis</name>
    <dbReference type="NCBI Taxonomy" id="2747483"/>
    <lineage>
        <taxon>Eukaryota</taxon>
        <taxon>Metazoa</taxon>
        <taxon>Ecdysozoa</taxon>
        <taxon>Arthropoda</taxon>
        <taxon>Chelicerata</taxon>
        <taxon>Arachnida</taxon>
        <taxon>Araneae</taxon>
        <taxon>Araneomorphae</taxon>
        <taxon>Entelegynae</taxon>
        <taxon>Araneoidea</taxon>
        <taxon>Nephilidae</taxon>
        <taxon>Trichonephila</taxon>
        <taxon>Trichonephila inaurata</taxon>
    </lineage>
</organism>
<name>A0A8X6YIH9_9ARAC</name>
<evidence type="ECO:0000313" key="2">
    <source>
        <dbReference type="Proteomes" id="UP000886998"/>
    </source>
</evidence>
<keyword evidence="2" id="KW-1185">Reference proteome</keyword>